<keyword evidence="15" id="KW-1185">Reference proteome</keyword>
<protein>
    <recommendedName>
        <fullName evidence="8 12">Elongation factor Tu</fullName>
        <shortName evidence="12">EF-Tu</shortName>
        <ecNumber evidence="12">3.6.5.3</ecNumber>
    </recommendedName>
</protein>
<evidence type="ECO:0000313" key="15">
    <source>
        <dbReference type="Proteomes" id="UP000464214"/>
    </source>
</evidence>
<evidence type="ECO:0000256" key="9">
    <source>
        <dbReference type="ARBA" id="ARBA00058140"/>
    </source>
</evidence>
<dbReference type="InterPro" id="IPR005225">
    <property type="entry name" value="Small_GTP-bd"/>
</dbReference>
<dbReference type="GO" id="GO:0003746">
    <property type="term" value="F:translation elongation factor activity"/>
    <property type="evidence" value="ECO:0007669"/>
    <property type="project" value="UniProtKB-UniRule"/>
</dbReference>
<dbReference type="NCBIfam" id="NF000766">
    <property type="entry name" value="PRK00049.1"/>
    <property type="match status" value="1"/>
</dbReference>
<dbReference type="PANTHER" id="PTHR43721">
    <property type="entry name" value="ELONGATION FACTOR TU-RELATED"/>
    <property type="match status" value="1"/>
</dbReference>
<dbReference type="InterPro" id="IPR004160">
    <property type="entry name" value="Transl_elong_EFTu/EF1A_C"/>
</dbReference>
<dbReference type="InterPro" id="IPR000795">
    <property type="entry name" value="T_Tr_GTP-bd_dom"/>
</dbReference>
<evidence type="ECO:0000256" key="5">
    <source>
        <dbReference type="ARBA" id="ARBA00022801"/>
    </source>
</evidence>
<comment type="catalytic activity">
    <reaction evidence="12">
        <text>GTP + H2O = GDP + phosphate + H(+)</text>
        <dbReference type="Rhea" id="RHEA:19669"/>
        <dbReference type="ChEBI" id="CHEBI:15377"/>
        <dbReference type="ChEBI" id="CHEBI:15378"/>
        <dbReference type="ChEBI" id="CHEBI:37565"/>
        <dbReference type="ChEBI" id="CHEBI:43474"/>
        <dbReference type="ChEBI" id="CHEBI:58189"/>
        <dbReference type="EC" id="3.6.5.3"/>
    </reaction>
</comment>
<evidence type="ECO:0000256" key="8">
    <source>
        <dbReference type="ARBA" id="ARBA00029554"/>
    </source>
</evidence>
<comment type="function">
    <text evidence="9">May play an important regulatory role in cell growth and in the bacterial response to nutrient deprivation.</text>
</comment>
<comment type="function">
    <text evidence="12">GTP hydrolase that promotes the GTP-dependent binding of aminoacyl-tRNA to the A-site of ribosomes during protein biosynthesis.</text>
</comment>
<feature type="binding site" evidence="12">
    <location>
        <begin position="19"/>
        <end position="26"/>
    </location>
    <ligand>
        <name>GTP</name>
        <dbReference type="ChEBI" id="CHEBI:37565"/>
    </ligand>
</feature>
<feature type="domain" description="Tr-type G" evidence="13">
    <location>
        <begin position="10"/>
        <end position="204"/>
    </location>
</feature>
<dbReference type="EC" id="3.6.5.3" evidence="12"/>
<keyword evidence="5 12" id="KW-0378">Hydrolase</keyword>
<comment type="similarity">
    <text evidence="1 12">Belongs to the TRAFAC class translation factor GTPase superfamily. Classic translation factor GTPase family. EF-Tu/EF-1A subfamily.</text>
</comment>
<dbReference type="FunFam" id="3.40.50.300:FF:000003">
    <property type="entry name" value="Elongation factor Tu"/>
    <property type="match status" value="1"/>
</dbReference>
<evidence type="ECO:0000256" key="3">
    <source>
        <dbReference type="ARBA" id="ARBA00022741"/>
    </source>
</evidence>
<organism evidence="14 15">
    <name type="scientific">Nibribacter ruber</name>
    <dbReference type="NCBI Taxonomy" id="2698458"/>
    <lineage>
        <taxon>Bacteria</taxon>
        <taxon>Pseudomonadati</taxon>
        <taxon>Bacteroidota</taxon>
        <taxon>Cytophagia</taxon>
        <taxon>Cytophagales</taxon>
        <taxon>Hymenobacteraceae</taxon>
        <taxon>Nibribacter</taxon>
    </lineage>
</organism>
<dbReference type="NCBIfam" id="TIGR00485">
    <property type="entry name" value="EF-Tu"/>
    <property type="match status" value="1"/>
</dbReference>
<feature type="binding site" evidence="12">
    <location>
        <position position="26"/>
    </location>
    <ligand>
        <name>Mg(2+)</name>
        <dbReference type="ChEBI" id="CHEBI:18420"/>
    </ligand>
</feature>
<dbReference type="InterPro" id="IPR009000">
    <property type="entry name" value="Transl_B-barrel_sf"/>
</dbReference>
<keyword evidence="7 12" id="KW-0342">GTP-binding</keyword>
<dbReference type="GO" id="GO:0005829">
    <property type="term" value="C:cytosol"/>
    <property type="evidence" value="ECO:0007669"/>
    <property type="project" value="TreeGrafter"/>
</dbReference>
<dbReference type="Proteomes" id="UP000464214">
    <property type="component" value="Chromosome"/>
</dbReference>
<keyword evidence="2 12" id="KW-0963">Cytoplasm</keyword>
<dbReference type="InterPro" id="IPR041709">
    <property type="entry name" value="EF-Tu_GTP-bd"/>
</dbReference>
<dbReference type="CDD" id="cd01884">
    <property type="entry name" value="EF_Tu"/>
    <property type="match status" value="1"/>
</dbReference>
<keyword evidence="3 12" id="KW-0547">Nucleotide-binding</keyword>
<dbReference type="SUPFAM" id="SSF50465">
    <property type="entry name" value="EF-Tu/eEF-1alpha/eIF2-gamma C-terminal domain"/>
    <property type="match status" value="1"/>
</dbReference>
<dbReference type="Gene3D" id="3.40.50.300">
    <property type="entry name" value="P-loop containing nucleotide triphosphate hydrolases"/>
    <property type="match status" value="1"/>
</dbReference>
<dbReference type="InterPro" id="IPR004161">
    <property type="entry name" value="EFTu-like_2"/>
</dbReference>
<dbReference type="NCBIfam" id="NF009373">
    <property type="entry name" value="PRK12736.1"/>
    <property type="match status" value="1"/>
</dbReference>
<keyword evidence="12" id="KW-0460">Magnesium</keyword>
<name>A0A6P1P2U2_9BACT</name>
<comment type="subcellular location">
    <subcellularLocation>
        <location evidence="12">Cytoplasm</location>
    </subcellularLocation>
</comment>
<dbReference type="HAMAP" id="MF_00118_B">
    <property type="entry name" value="EF_Tu_B"/>
    <property type="match status" value="1"/>
</dbReference>
<feature type="binding site" evidence="12">
    <location>
        <begin position="136"/>
        <end position="139"/>
    </location>
    <ligand>
        <name>GTP</name>
        <dbReference type="ChEBI" id="CHEBI:37565"/>
    </ligand>
</feature>
<reference evidence="14 15" key="1">
    <citation type="submission" date="2020-01" db="EMBL/GenBank/DDBJ databases">
        <authorList>
            <person name="Kim M."/>
        </authorList>
    </citation>
    <scope>NUCLEOTIDE SEQUENCE [LARGE SCALE GENOMIC DNA]</scope>
    <source>
        <strain evidence="14 15">BT10</strain>
    </source>
</reference>
<evidence type="ECO:0000256" key="12">
    <source>
        <dbReference type="HAMAP-Rule" id="MF_00118"/>
    </source>
</evidence>
<sequence length="395" mass="43096">MAKEQFDRSKPHVNIGTIGHVDHGKTTLTAAITQVLANKGLAAKRDFSSIDNAPEEKERGITINTSHVEYATENRHYAHVDCPGHADYVKNMVTGAAQMDGAILVVAATDGPMPQTREHILLARQVGVPALVVFMNKVDMVDDPELLELVEMEIRELLSFYDFDGDNIPVIQGSALGGLNGDEKWVKTIDALMDAVDSYIPIPARLTDLPFLMPVEDVFSITGRGTVATGRIERGIINSGEQVDILGMGAEGLKSTVTGVEMFRKILDRGEAGDNVGLLLRGIEKTDIRRGMVICKPGSVTPHLKFKAEVYVLSKEEGGRHTPFFNNYRPQFYLRTTDVTGVITLPEGVEMVMPGDNITITVDLINKVAMEKGLRFAIREGGRTVGAGQVTEILD</sequence>
<dbReference type="Pfam" id="PF00009">
    <property type="entry name" value="GTP_EFTU"/>
    <property type="match status" value="1"/>
</dbReference>
<dbReference type="InterPro" id="IPR027417">
    <property type="entry name" value="P-loop_NTPase"/>
</dbReference>
<accession>A0A6P1P2U2</accession>
<dbReference type="PROSITE" id="PS51722">
    <property type="entry name" value="G_TR_2"/>
    <property type="match status" value="1"/>
</dbReference>
<keyword evidence="4 12" id="KW-0251">Elongation factor</keyword>
<keyword evidence="6 12" id="KW-0648">Protein biosynthesis</keyword>
<dbReference type="InterPro" id="IPR004541">
    <property type="entry name" value="Transl_elong_EFTu/EF1A_bac/org"/>
</dbReference>
<evidence type="ECO:0000256" key="11">
    <source>
        <dbReference type="ARBA" id="ARBA00064283"/>
    </source>
</evidence>
<dbReference type="InterPro" id="IPR009001">
    <property type="entry name" value="Transl_elong_EF1A/Init_IF2_C"/>
</dbReference>
<comment type="subunit">
    <text evidence="10">Monomer. Heterotetramer composed of two EF-Ts.EF-Tu dimer complexes.</text>
</comment>
<dbReference type="InterPro" id="IPR031157">
    <property type="entry name" value="G_TR_CS"/>
</dbReference>
<dbReference type="EMBL" id="CP047897">
    <property type="protein sequence ID" value="QHL88708.1"/>
    <property type="molecule type" value="Genomic_DNA"/>
</dbReference>
<evidence type="ECO:0000256" key="6">
    <source>
        <dbReference type="ARBA" id="ARBA00022917"/>
    </source>
</evidence>
<evidence type="ECO:0000256" key="10">
    <source>
        <dbReference type="ARBA" id="ARBA00063778"/>
    </source>
</evidence>
<evidence type="ECO:0000256" key="1">
    <source>
        <dbReference type="ARBA" id="ARBA00007249"/>
    </source>
</evidence>
<dbReference type="KEGG" id="nib:GU926_15250"/>
<dbReference type="AlphaFoldDB" id="A0A6P1P2U2"/>
<evidence type="ECO:0000259" key="13">
    <source>
        <dbReference type="PROSITE" id="PS51722"/>
    </source>
</evidence>
<dbReference type="SUPFAM" id="SSF50447">
    <property type="entry name" value="Translation proteins"/>
    <property type="match status" value="1"/>
</dbReference>
<proteinExistence type="inferred from homology"/>
<dbReference type="CDD" id="cd03707">
    <property type="entry name" value="EFTU_III"/>
    <property type="match status" value="1"/>
</dbReference>
<dbReference type="PRINTS" id="PR00315">
    <property type="entry name" value="ELONGATNFCT"/>
</dbReference>
<dbReference type="NCBIfam" id="TIGR00231">
    <property type="entry name" value="small_GTP"/>
    <property type="match status" value="1"/>
</dbReference>
<evidence type="ECO:0000256" key="4">
    <source>
        <dbReference type="ARBA" id="ARBA00022768"/>
    </source>
</evidence>
<dbReference type="Pfam" id="PF03143">
    <property type="entry name" value="GTP_EFTU_D3"/>
    <property type="match status" value="1"/>
</dbReference>
<dbReference type="NCBIfam" id="NF009372">
    <property type="entry name" value="PRK12735.1"/>
    <property type="match status" value="1"/>
</dbReference>
<dbReference type="RefSeq" id="WP_160693389.1">
    <property type="nucleotide sequence ID" value="NZ_CP047897.1"/>
</dbReference>
<dbReference type="SUPFAM" id="SSF52540">
    <property type="entry name" value="P-loop containing nucleoside triphosphate hydrolases"/>
    <property type="match status" value="1"/>
</dbReference>
<dbReference type="Pfam" id="PF03144">
    <property type="entry name" value="GTP_EFTU_D2"/>
    <property type="match status" value="1"/>
</dbReference>
<dbReference type="CDD" id="cd03697">
    <property type="entry name" value="EFTU_II"/>
    <property type="match status" value="1"/>
</dbReference>
<evidence type="ECO:0000313" key="14">
    <source>
        <dbReference type="EMBL" id="QHL88708.1"/>
    </source>
</evidence>
<dbReference type="InterPro" id="IPR033720">
    <property type="entry name" value="EFTU_2"/>
</dbReference>
<dbReference type="PANTHER" id="PTHR43721:SF22">
    <property type="entry name" value="ELONGATION FACTOR TU, MITOCHONDRIAL"/>
    <property type="match status" value="1"/>
</dbReference>
<comment type="subunit">
    <text evidence="11">(Microbial infection) Upon infection by bacteriophage Qbeta, part of the viral RNA-dependent RNA polymerase complex, the other subunits are the viral replicase catalytic subunit (AC P14647), host ribosomal protein S1 and EF-Ts.</text>
</comment>
<dbReference type="GO" id="GO:0000287">
    <property type="term" value="F:magnesium ion binding"/>
    <property type="evidence" value="ECO:0007669"/>
    <property type="project" value="UniProtKB-UniRule"/>
</dbReference>
<dbReference type="FunFam" id="2.40.30.10:FF:000001">
    <property type="entry name" value="Elongation factor Tu"/>
    <property type="match status" value="1"/>
</dbReference>
<feature type="binding site" evidence="12">
    <location>
        <begin position="81"/>
        <end position="85"/>
    </location>
    <ligand>
        <name>GTP</name>
        <dbReference type="ChEBI" id="CHEBI:37565"/>
    </ligand>
</feature>
<evidence type="ECO:0000256" key="2">
    <source>
        <dbReference type="ARBA" id="ARBA00022490"/>
    </source>
</evidence>
<evidence type="ECO:0000256" key="7">
    <source>
        <dbReference type="ARBA" id="ARBA00023134"/>
    </source>
</evidence>
<gene>
    <name evidence="12 14" type="primary">tuf</name>
    <name evidence="14" type="ORF">GU926_15250</name>
</gene>
<dbReference type="GO" id="GO:0003924">
    <property type="term" value="F:GTPase activity"/>
    <property type="evidence" value="ECO:0007669"/>
    <property type="project" value="UniProtKB-UniRule"/>
</dbReference>
<dbReference type="PROSITE" id="PS00301">
    <property type="entry name" value="G_TR_1"/>
    <property type="match status" value="1"/>
</dbReference>
<dbReference type="InterPro" id="IPR050055">
    <property type="entry name" value="EF-Tu_GTPase"/>
</dbReference>
<keyword evidence="12" id="KW-0479">Metal-binding</keyword>
<dbReference type="Gene3D" id="2.40.30.10">
    <property type="entry name" value="Translation factors"/>
    <property type="match status" value="2"/>
</dbReference>
<dbReference type="GO" id="GO:0005525">
    <property type="term" value="F:GTP binding"/>
    <property type="evidence" value="ECO:0007669"/>
    <property type="project" value="UniProtKB-UniRule"/>
</dbReference>